<dbReference type="GO" id="GO:0006974">
    <property type="term" value="P:DNA damage response"/>
    <property type="evidence" value="ECO:0007669"/>
    <property type="project" value="TreeGrafter"/>
</dbReference>
<dbReference type="InterPro" id="IPR052022">
    <property type="entry name" value="26kDa_periplasmic_antigen"/>
</dbReference>
<accession>A0A3E5BI18</accession>
<organism evidence="2 3">
    <name type="scientific">Bacteroides oleiciplenus</name>
    <dbReference type="NCBI Taxonomy" id="626931"/>
    <lineage>
        <taxon>Bacteria</taxon>
        <taxon>Pseudomonadati</taxon>
        <taxon>Bacteroidota</taxon>
        <taxon>Bacteroidia</taxon>
        <taxon>Bacteroidales</taxon>
        <taxon>Bacteroidaceae</taxon>
        <taxon>Bacteroides</taxon>
    </lineage>
</organism>
<name>A0A3E5BI18_9BACE</name>
<dbReference type="Gene3D" id="3.30.110.170">
    <property type="entry name" value="Protein of unknown function (DUF541), domain 1"/>
    <property type="match status" value="1"/>
</dbReference>
<dbReference type="Gene3D" id="3.30.70.2970">
    <property type="entry name" value="Protein of unknown function (DUF541), domain 2"/>
    <property type="match status" value="1"/>
</dbReference>
<dbReference type="EMBL" id="QSUL01000004">
    <property type="protein sequence ID" value="RGN37240.1"/>
    <property type="molecule type" value="Genomic_DNA"/>
</dbReference>
<keyword evidence="1" id="KW-0732">Signal</keyword>
<dbReference type="Pfam" id="PF04402">
    <property type="entry name" value="SIMPL"/>
    <property type="match status" value="1"/>
</dbReference>
<comment type="caution">
    <text evidence="2">The sequence shown here is derived from an EMBL/GenBank/DDBJ whole genome shotgun (WGS) entry which is preliminary data.</text>
</comment>
<dbReference type="AlphaFoldDB" id="A0A3E5BI18"/>
<dbReference type="RefSeq" id="WP_117723756.1">
    <property type="nucleotide sequence ID" value="NZ_QSUL01000004.1"/>
</dbReference>
<evidence type="ECO:0000313" key="2">
    <source>
        <dbReference type="EMBL" id="RGN37240.1"/>
    </source>
</evidence>
<reference evidence="2 3" key="1">
    <citation type="submission" date="2018-08" db="EMBL/GenBank/DDBJ databases">
        <title>A genome reference for cultivated species of the human gut microbiota.</title>
        <authorList>
            <person name="Zou Y."/>
            <person name="Xue W."/>
            <person name="Luo G."/>
        </authorList>
    </citation>
    <scope>NUCLEOTIDE SEQUENCE [LARGE SCALE GENOMIC DNA]</scope>
    <source>
        <strain evidence="2 3">OM05-15BH</strain>
    </source>
</reference>
<gene>
    <name evidence="2" type="ORF">DXB65_06955</name>
</gene>
<protein>
    <submittedName>
        <fullName evidence="2">DUF541 domain-containing protein</fullName>
    </submittedName>
</protein>
<evidence type="ECO:0000256" key="1">
    <source>
        <dbReference type="SAM" id="SignalP"/>
    </source>
</evidence>
<feature type="signal peptide" evidence="1">
    <location>
        <begin position="1"/>
        <end position="20"/>
    </location>
</feature>
<dbReference type="PANTHER" id="PTHR34387">
    <property type="entry name" value="SLR1258 PROTEIN"/>
    <property type="match status" value="1"/>
</dbReference>
<evidence type="ECO:0000313" key="3">
    <source>
        <dbReference type="Proteomes" id="UP000260983"/>
    </source>
</evidence>
<dbReference type="Proteomes" id="UP000260983">
    <property type="component" value="Unassembled WGS sequence"/>
</dbReference>
<sequence length="233" mass="26855">MKTRILLFAALLFAGTIVFGQECDNGKYIEVTGTSEITLVPDEIHYLIEIKEYWIEEFDGKSKPENYRTKVPLSEIEQSLRRALNEIDIPENAIRTQEVGDYWRERGRDFLISKRFDITLSDFNKIDEILKVIDTKGISYMRIGELQNKDMQAYRQKGKIEALKAARKKAAYLVGALGKLLGDVIRIVEPQENVGYSRFYAAQSNVSSSQAEAFETFRTIKLNYSMVVRFEIK</sequence>
<dbReference type="InterPro" id="IPR007497">
    <property type="entry name" value="SIMPL/DUF541"/>
</dbReference>
<feature type="chain" id="PRO_5017697806" evidence="1">
    <location>
        <begin position="21"/>
        <end position="233"/>
    </location>
</feature>
<proteinExistence type="predicted"/>
<dbReference type="PANTHER" id="PTHR34387:SF1">
    <property type="entry name" value="PERIPLASMIC IMMUNOGENIC PROTEIN"/>
    <property type="match status" value="1"/>
</dbReference>